<organism evidence="7 8">
    <name type="scientific">Cupriavidus pauculus</name>
    <dbReference type="NCBI Taxonomy" id="82633"/>
    <lineage>
        <taxon>Bacteria</taxon>
        <taxon>Pseudomonadati</taxon>
        <taxon>Pseudomonadota</taxon>
        <taxon>Betaproteobacteria</taxon>
        <taxon>Burkholderiales</taxon>
        <taxon>Burkholderiaceae</taxon>
        <taxon>Cupriavidus</taxon>
    </lineage>
</organism>
<name>A0A2N5C951_9BURK</name>
<feature type="compositionally biased region" description="Basic and acidic residues" evidence="5">
    <location>
        <begin position="353"/>
        <end position="363"/>
    </location>
</feature>
<dbReference type="InterPro" id="IPR000719">
    <property type="entry name" value="Prot_kinase_dom"/>
</dbReference>
<dbReference type="EMBL" id="PJRP01000010">
    <property type="protein sequence ID" value="PLP98731.1"/>
    <property type="molecule type" value="Genomic_DNA"/>
</dbReference>
<sequence length="363" mass="40634">MTESKGANQTKSAPLPIGTLLANYRIVKKLASGGFSFVYLATDETGAPVAIKEYLPSSLARRSPGELIPVVPDENAASFRLGLKYFFEEGRSLARISHPSVVRVVNFFRENSTVYMVMNYELGKTLQEHILQARQQGKPKVLRERFIRKVFHDLMSGLREVHIHKLLHLDIKPGNIYLREDESPILLDFGAARQILTMENARFQPMYTPGFAAPELYGKHSDLGPWTDIYSLGATLYACMAGMPPQEANQREKDDRMAESFTRLRATYTNGLVDLVEWCLRLTPSERPQSVFRLQKELRDQSNALGEQSAAAAASAPPAGPANERLNATSRFMTLLRRREDKNIDKPTAAKPVHAEETGRSGD</sequence>
<evidence type="ECO:0000256" key="1">
    <source>
        <dbReference type="ARBA" id="ARBA00022679"/>
    </source>
</evidence>
<dbReference type="AlphaFoldDB" id="A0A2N5C951"/>
<dbReference type="InterPro" id="IPR011009">
    <property type="entry name" value="Kinase-like_dom_sf"/>
</dbReference>
<feature type="domain" description="Protein kinase" evidence="6">
    <location>
        <begin position="24"/>
        <end position="299"/>
    </location>
</feature>
<evidence type="ECO:0000256" key="2">
    <source>
        <dbReference type="ARBA" id="ARBA00022741"/>
    </source>
</evidence>
<dbReference type="PROSITE" id="PS50011">
    <property type="entry name" value="PROTEIN_KINASE_DOM"/>
    <property type="match status" value="1"/>
</dbReference>
<dbReference type="PANTHER" id="PTHR43289">
    <property type="entry name" value="MITOGEN-ACTIVATED PROTEIN KINASE KINASE KINASE 20-RELATED"/>
    <property type="match status" value="1"/>
</dbReference>
<evidence type="ECO:0000256" key="5">
    <source>
        <dbReference type="SAM" id="MobiDB-lite"/>
    </source>
</evidence>
<evidence type="ECO:0000313" key="7">
    <source>
        <dbReference type="EMBL" id="PLP98731.1"/>
    </source>
</evidence>
<dbReference type="Gene3D" id="1.10.510.10">
    <property type="entry name" value="Transferase(Phosphotransferase) domain 1"/>
    <property type="match status" value="1"/>
</dbReference>
<evidence type="ECO:0000256" key="4">
    <source>
        <dbReference type="ARBA" id="ARBA00022840"/>
    </source>
</evidence>
<keyword evidence="7" id="KW-0723">Serine/threonine-protein kinase</keyword>
<proteinExistence type="predicted"/>
<dbReference type="SUPFAM" id="SSF56112">
    <property type="entry name" value="Protein kinase-like (PK-like)"/>
    <property type="match status" value="1"/>
</dbReference>
<reference evidence="7 8" key="1">
    <citation type="submission" date="2017-12" db="EMBL/GenBank/DDBJ databases">
        <title>Genome sequence of the active heterotrophic nitrifier-denitrifier, Cupriavidus pauculus UM1.</title>
        <authorList>
            <person name="Putonti C."/>
            <person name="Castignetti D."/>
        </authorList>
    </citation>
    <scope>NUCLEOTIDE SEQUENCE [LARGE SCALE GENOMIC DNA]</scope>
    <source>
        <strain evidence="7 8">UM1</strain>
    </source>
</reference>
<evidence type="ECO:0000256" key="3">
    <source>
        <dbReference type="ARBA" id="ARBA00022777"/>
    </source>
</evidence>
<feature type="region of interest" description="Disordered" evidence="5">
    <location>
        <begin position="303"/>
        <end position="363"/>
    </location>
</feature>
<evidence type="ECO:0000313" key="8">
    <source>
        <dbReference type="Proteomes" id="UP000234341"/>
    </source>
</evidence>
<keyword evidence="2" id="KW-0547">Nucleotide-binding</keyword>
<dbReference type="Proteomes" id="UP000234341">
    <property type="component" value="Unassembled WGS sequence"/>
</dbReference>
<dbReference type="PANTHER" id="PTHR43289:SF34">
    <property type="entry name" value="SERINE_THREONINE-PROTEIN KINASE YBDM-RELATED"/>
    <property type="match status" value="1"/>
</dbReference>
<dbReference type="STRING" id="82633.GCA_000974605_00035"/>
<dbReference type="Pfam" id="PF00069">
    <property type="entry name" value="Pkinase"/>
    <property type="match status" value="1"/>
</dbReference>
<dbReference type="InterPro" id="IPR008271">
    <property type="entry name" value="Ser/Thr_kinase_AS"/>
</dbReference>
<dbReference type="SMART" id="SM00220">
    <property type="entry name" value="S_TKc"/>
    <property type="match status" value="1"/>
</dbReference>
<dbReference type="PROSITE" id="PS00108">
    <property type="entry name" value="PROTEIN_KINASE_ST"/>
    <property type="match status" value="1"/>
</dbReference>
<protein>
    <submittedName>
        <fullName evidence="7">Serine/threonine protein kinase</fullName>
    </submittedName>
</protein>
<dbReference type="RefSeq" id="WP_101683342.1">
    <property type="nucleotide sequence ID" value="NZ_PJRP01000010.1"/>
</dbReference>
<keyword evidence="4" id="KW-0067">ATP-binding</keyword>
<dbReference type="CDD" id="cd14014">
    <property type="entry name" value="STKc_PknB_like"/>
    <property type="match status" value="1"/>
</dbReference>
<dbReference type="GO" id="GO:0005524">
    <property type="term" value="F:ATP binding"/>
    <property type="evidence" value="ECO:0007669"/>
    <property type="project" value="UniProtKB-KW"/>
</dbReference>
<gene>
    <name evidence="7" type="ORF">CYJ10_20765</name>
</gene>
<dbReference type="GO" id="GO:0004674">
    <property type="term" value="F:protein serine/threonine kinase activity"/>
    <property type="evidence" value="ECO:0007669"/>
    <property type="project" value="UniProtKB-KW"/>
</dbReference>
<keyword evidence="3 7" id="KW-0418">Kinase</keyword>
<keyword evidence="1" id="KW-0808">Transferase</keyword>
<dbReference type="OrthoDB" id="9801841at2"/>
<dbReference type="Gene3D" id="3.30.200.20">
    <property type="entry name" value="Phosphorylase Kinase, domain 1"/>
    <property type="match status" value="1"/>
</dbReference>
<comment type="caution">
    <text evidence="7">The sequence shown here is derived from an EMBL/GenBank/DDBJ whole genome shotgun (WGS) entry which is preliminary data.</text>
</comment>
<accession>A0A2N5C951</accession>
<evidence type="ECO:0000259" key="6">
    <source>
        <dbReference type="PROSITE" id="PS50011"/>
    </source>
</evidence>